<proteinExistence type="predicted"/>
<evidence type="ECO:0000313" key="2">
    <source>
        <dbReference type="Proteomes" id="UP000182229"/>
    </source>
</evidence>
<dbReference type="OrthoDB" id="8480769at2"/>
<sequence>MLGTGANNASKMSNADVRAWYNQKVGEIPALDAQWKAAGLSPEQRARKAAGIRHEARLEARGMMENKADVEALRARDLKEYGNPDGPTFDDLVNKAKAKGHQGDAVYEYILSSSNRTNAEVNAKYAQGGTAPPASGHAKL</sequence>
<comment type="caution">
    <text evidence="1">The sequence shown here is derived from an EMBL/GenBank/DDBJ whole genome shotgun (WGS) entry which is preliminary data.</text>
</comment>
<accession>A0A1L9B895</accession>
<organism evidence="1 2">
    <name type="scientific">Cystobacter ferrugineus</name>
    <dbReference type="NCBI Taxonomy" id="83449"/>
    <lineage>
        <taxon>Bacteria</taxon>
        <taxon>Pseudomonadati</taxon>
        <taxon>Myxococcota</taxon>
        <taxon>Myxococcia</taxon>
        <taxon>Myxococcales</taxon>
        <taxon>Cystobacterineae</taxon>
        <taxon>Archangiaceae</taxon>
        <taxon>Cystobacter</taxon>
    </lineage>
</organism>
<dbReference type="AlphaFoldDB" id="A0A1L9B895"/>
<name>A0A1L9B895_9BACT</name>
<dbReference type="EMBL" id="MPIN01000006">
    <property type="protein sequence ID" value="OJH38462.1"/>
    <property type="molecule type" value="Genomic_DNA"/>
</dbReference>
<reference evidence="2" key="1">
    <citation type="submission" date="2016-11" db="EMBL/GenBank/DDBJ databases">
        <authorList>
            <person name="Shukria A."/>
            <person name="Stevens D.C."/>
        </authorList>
    </citation>
    <scope>NUCLEOTIDE SEQUENCE [LARGE SCALE GENOMIC DNA]</scope>
    <source>
        <strain evidence="2">Cbfe23</strain>
    </source>
</reference>
<protein>
    <submittedName>
        <fullName evidence="1">Uncharacterized protein</fullName>
    </submittedName>
</protein>
<dbReference type="Proteomes" id="UP000182229">
    <property type="component" value="Unassembled WGS sequence"/>
</dbReference>
<keyword evidence="2" id="KW-1185">Reference proteome</keyword>
<evidence type="ECO:0000313" key="1">
    <source>
        <dbReference type="EMBL" id="OJH38462.1"/>
    </source>
</evidence>
<gene>
    <name evidence="1" type="ORF">BON30_23210</name>
</gene>
<reference evidence="1 2" key="2">
    <citation type="submission" date="2016-12" db="EMBL/GenBank/DDBJ databases">
        <title>Draft Genome Sequence of Cystobacter ferrugineus Strain Cbfe23.</title>
        <authorList>
            <person name="Akbar S."/>
            <person name="Dowd S.E."/>
            <person name="Stevens D.C."/>
        </authorList>
    </citation>
    <scope>NUCLEOTIDE SEQUENCE [LARGE SCALE GENOMIC DNA]</scope>
    <source>
        <strain evidence="1 2">Cbfe23</strain>
    </source>
</reference>